<protein>
    <submittedName>
        <fullName evidence="1">Uncharacterized protein</fullName>
    </submittedName>
</protein>
<organism evidence="1 2">
    <name type="scientific">Limosilactobacillus mucosae</name>
    <name type="common">Lactobacillus mucosae</name>
    <dbReference type="NCBI Taxonomy" id="97478"/>
    <lineage>
        <taxon>Bacteria</taxon>
        <taxon>Bacillati</taxon>
        <taxon>Bacillota</taxon>
        <taxon>Bacilli</taxon>
        <taxon>Lactobacillales</taxon>
        <taxon>Lactobacillaceae</taxon>
        <taxon>Limosilactobacillus</taxon>
    </lineage>
</organism>
<proteinExistence type="predicted"/>
<dbReference type="EMBL" id="JROC01000033">
    <property type="protein sequence ID" value="KGL66741.1"/>
    <property type="molecule type" value="Genomic_DNA"/>
</dbReference>
<accession>A0A099YBF5</accession>
<sequence length="191" mass="21534">MQKYPTIYHLRQALMTEKRQFDLRLVYLAIHHLVKYRGHFLSDLPMASFAQDDALDLDVSLQTINSLLAADSATAMIELNADTKTGTQLKTLLLDKQVKKGQLKKAAVELLINSSEKASCSSWKNRRPPQSSTPLPAMISVLISCTGRKRQPASNLISAPRRLIRTYLSWAICSRRNGKPFCRCWNECTAV</sequence>
<evidence type="ECO:0000313" key="2">
    <source>
        <dbReference type="Proteomes" id="UP000030001"/>
    </source>
</evidence>
<evidence type="ECO:0000313" key="1">
    <source>
        <dbReference type="EMBL" id="KGL66741.1"/>
    </source>
</evidence>
<reference evidence="1 2" key="1">
    <citation type="submission" date="2014-09" db="EMBL/GenBank/DDBJ databases">
        <title>Lactobacillus mucosae CRL573 Genome Sequencing.</title>
        <authorList>
            <person name="Bleckwedel J."/>
            <person name="Teran L.C."/>
            <person name="Bonacina J."/>
            <person name="Saavedra L."/>
            <person name="Mozzi F.B."/>
            <person name="Raya R.R."/>
        </authorList>
    </citation>
    <scope>NUCLEOTIDE SEQUENCE [LARGE SCALE GENOMIC DNA]</scope>
    <source>
        <strain evidence="1 2">CRL573</strain>
    </source>
</reference>
<gene>
    <name evidence="1" type="ORF">LX03_06645</name>
</gene>
<dbReference type="AlphaFoldDB" id="A0A099YBF5"/>
<name>A0A099YBF5_LIMMU</name>
<comment type="caution">
    <text evidence="1">The sequence shown here is derived from an EMBL/GenBank/DDBJ whole genome shotgun (WGS) entry which is preliminary data.</text>
</comment>
<dbReference type="Proteomes" id="UP000030001">
    <property type="component" value="Unassembled WGS sequence"/>
</dbReference>